<dbReference type="PANTHER" id="PTHR43308:SF5">
    <property type="entry name" value="S-LAYER PROTEIN _ PEPTIDOGLYCAN ENDO-BETA-N-ACETYLGLUCOSAMINIDASE"/>
    <property type="match status" value="1"/>
</dbReference>
<organism evidence="3 4">
    <name type="scientific">Paenibacillus sabuli</name>
    <dbReference type="NCBI Taxonomy" id="2772509"/>
    <lineage>
        <taxon>Bacteria</taxon>
        <taxon>Bacillati</taxon>
        <taxon>Bacillota</taxon>
        <taxon>Bacilli</taxon>
        <taxon>Bacillales</taxon>
        <taxon>Paenibacillaceae</taxon>
        <taxon>Paenibacillus</taxon>
    </lineage>
</organism>
<keyword evidence="4" id="KW-1185">Reference proteome</keyword>
<dbReference type="InterPro" id="IPR059177">
    <property type="entry name" value="GH29D-like_dom"/>
</dbReference>
<dbReference type="InterPro" id="IPR051465">
    <property type="entry name" value="Cell_Envelope_Struct_Comp"/>
</dbReference>
<protein>
    <submittedName>
        <fullName evidence="3">S-layer homology domain-containing protein</fullName>
    </submittedName>
</protein>
<sequence length="3148" mass="314665">MRKTSKRSFRIAAAAVLAVAAIGTWLLAAGAAGSKWTDYTDTSWFYGFEQYDTYTLSSPAELAAVAELVNSGTMTGAENGTGRERYGFEGKIIEIAADMDLDAHDWVPIGTEAHPFRGTLLTLDGQNFTIANMRILGDVPYAGLVGYAQDATIGGFTLAGGGELDVQSVAQTVYGGAAVGKMSGLGTIYDIVSEVPISVEGGQTVYAGGIAGYAEGSLSNSAYEASALTATGADVEAGGVVGHSGPAGLTLKRVANETPLTVASPAYSGRAIGGGIAGAAEGQLLMEEDGTPIVNEGAVTVRSGSSSYAGGIVGRADGAVSFSTNTSNDGAVTIDAPQATLSAAGGLIGAITAEQGGYPFDTAFDGRAAIVNDGGSRVYTGGIAGLLDTTSVWADDLASPVAVSATGRQDVHTGGLFGHASGTVQFDGEAVNSGAITVAAPADGELNEAYTGGLIGYGGDRILLEDTGVEAYGNSGAIEVSGDVGLYTGGVAGNRTFARSTGAAGNAYSTGEIRVAGERLLYTGGYIGTVPGDAPEHRIDELAFAGSITVTGSGATEEAPVATGGIVGRYTRPAGNEAALAGLSFGGAIDAQGGGAYTYSGGIAGIADHAELRDARAAGTDDAHAQIVTDGHAGGIAGQLVGELDGAQIVYTTLTVRTPDGYAGGAAALAQGSMSGVRVGDADSESDDTVLVRADIPTAADDADNLTGGGIVGLNSGELALTDSEVHRTTLSAADGRSGYTLGGVAGELTGEATVGAAGQPIVADHVSLQGGTASDSRLAGGLGRSEVTAVQLLTRDVRVDGAGADLVAGGAIGVNGAIQSAEQTVIETLRTVIAGTGADMEAGGIAGTNSGRLVNASATDGSITLDGAASAGGGIAGSNTGDIAASAATNMALSTAGPGTALGGAVGMTAPAVEGAAAPTIADVLVQAHEAVLVTASAADVRAGGIAGRSEGAVITNPTVMAEDSDYVILSLAAPGIRAGGVAGQTVGGSIAGTGDTDYPNLRQVFLTATAAAAEAHAGGVTGYSEETRIADMTARVLNISLGAEDGVAGGVAGYFRGSETAVVTGSYMDTLGIKALEGATGAIVGGAVGVNDSRAYDADADPASAVSTLHNTRIIGNTANSNSPVVESRAANAIAGGMIGENRSLVANDSIADKIKVLSRGAGSVVGGHTGVNRAAGTLYYAYANSDLTIQGQDVHAGGLVGLNEGEVLASYVDVDVTGSAEGTAAHAAALGGLIGVNEGLVERSYSVSNVSADGAFMLVGGVVGDHRDGTIRYSYAGKDVKASGAGSYAGGFAGRIAAGTISDSYSAAKVTMSGSAEAGGFAGRYDNDSKNLLYKVYYIKDEAVGINKDLPDFAEGNYRWLNVPARLSTLLAETLRDRGTFPDLSGWDFDAVWRYGSLQAEYRYPELIRTANNGGGGGPDVNANLNWYTRNPNAITFEISSEAELAGLAALVNGTVLGLEREDFAERTVRITRPIHIQSSDWVAIGAAPETPFEGNLEGGGHLIDGLKIAPGQPYSGLFGVVGEQGRIAEVVLEPLGIGATETAGALVGLNRGAIDQATVRLLESVTVTGRIVGGIAGSSSGTLTGLSLTLEEGAAVVAVGTDAAAGGLIGEQEGVVTPAALGELDLAGEIRSAADGAVLGGYIGRQQGEVNGLVVPITYRVTGSGAATVLGGVVGHQRSGGLIGLDVTLEDGSELTASAGDSTVGGVVGLAESAAPLESIALLARADAAPISGGIVGGIAGDKTGQGTAAIDVRELQAGGVQLTTPQVATETVAGGLIGRLRDAVATELSFAGSLRPRSDRTTLGGVVGAGADSVLREVEAEPQVRYQAVSGASALGGVAGAWTAADLDDAVELGSVIPYYTGLYDVRVPGGSIEASGSGAADLTLGGIVGTLDASLYFGESAIALEAREAHSATVGGLVGESRGIVVSSHSAGAVRVEQSTLVRAGGAIGAGEGGALHDSHVDAAADATVTVAAPVTRQPDFPVVQAGGLIGAADGMLLRDASSDMAVVVTSESLEDTIYAGGFAGALGERSAIGDGEIADAYATGSVRVDARTTAIAGGFAGSVNRYAVSRAYASGAVDNAGYDTRTGGFAGAVEREAAIDASYAVQAELHAAGVNHPTRAYMGGFAGYNDGELSDIYAHASELALEVTGANAYKGGLVGYQYRDGSTTDSAYAAAQAAIGHDAGSASALTREDRLATLQLERWLLRTDASFLMGDGADGYAAADPLQWRTAVLLTNDDTQLELYRLFDRAATDVAAADTRLTADMDLTDMIWVPYRDFRQTLDGQGHTVSGLRLEADAGALGLATHNYGTIRGLALTDAEVRTGAAAADAAGLLAGVNHAGAVLADVDVSGTIQAGIAGGIVGRNAGAVQDAAADVVVSGEQQAGGIAGANEADATVGAASAQGTVQGAVAGGIAGTNAGAVQDASSDAVVSGEQQAGGVAGINEASGTISGAATQGTTKAAVAGGIAGVNEGRIAEAATGGAVQAGIAGGIAGELRSGGRIETAFAYGEVTAAAAGAQDATAGGIAGLSAGALTGAHYSGVVSASVSADGSERARAGGIAGYATDGRIADVWNAGEVRAEAGGVIVRGRVFFGGIAGQREAQADIAAALYNRQMLKTDTAYYNASGVRVSGAVAGAAVNDGGRAAGVSAAELAGGSLLQVLDASLWQAGGGFYPQLRAYAGTPRAELAAAALLLDEQDTVYRVTAALRLTADGALRWTSSGAAISGAQARLTAASGGVAFLVETGELQRMITIRKTAPRFEETAQAPRFATAEGTFDKRVEVELATNEANGAIYYTLDGAQPQPGRAGTIRYTGPITLEETTTIRALTVAEDKEPSAVAAATWTRKSSGPGMFFPMPPLPPAPAPIVMTVGDRELEAQAGEPLQVARNSRLVLNVPDGVTLYYTTDGTEPTTASAIYTGAIVIAGDMTLKYITSTDSQVVTVTYTVQPAQFEIRADAPTVRYMASGANGRFRPGEAITRGELVLSLAELLQFEELSVASQFADVPRGRADLIAQFASADIIQGYPDGTFRGERGLTRAEFVVVMSRVLGLDTGAAGTVEFADVQAHWSAPYVEAFVRAGYVNGYPDGTFRPNRLITRAEAVVLINRLIGTSTTAAAGLGFADVPEQHWAYEAIMAAARGE</sequence>
<evidence type="ECO:0000259" key="2">
    <source>
        <dbReference type="PROSITE" id="PS51272"/>
    </source>
</evidence>
<dbReference type="Pfam" id="PF00395">
    <property type="entry name" value="SLH"/>
    <property type="match status" value="2"/>
</dbReference>
<dbReference type="InterPro" id="IPR001119">
    <property type="entry name" value="SLH_dom"/>
</dbReference>
<evidence type="ECO:0000313" key="3">
    <source>
        <dbReference type="EMBL" id="MBD2847397.1"/>
    </source>
</evidence>
<dbReference type="Pfam" id="PF13290">
    <property type="entry name" value="CHB_HEX_C_1"/>
    <property type="match status" value="2"/>
</dbReference>
<dbReference type="Proteomes" id="UP000621560">
    <property type="component" value="Unassembled WGS sequence"/>
</dbReference>
<dbReference type="Gene3D" id="2.160.20.110">
    <property type="match status" value="6"/>
</dbReference>
<feature type="domain" description="SLH" evidence="2">
    <location>
        <begin position="3063"/>
        <end position="3126"/>
    </location>
</feature>
<dbReference type="RefSeq" id="WP_190920498.1">
    <property type="nucleotide sequence ID" value="NZ_JACXIZ010000036.1"/>
</dbReference>
<feature type="domain" description="SLH" evidence="2">
    <location>
        <begin position="3003"/>
        <end position="3061"/>
    </location>
</feature>
<evidence type="ECO:0000313" key="4">
    <source>
        <dbReference type="Proteomes" id="UP000621560"/>
    </source>
</evidence>
<keyword evidence="1" id="KW-0732">Signal</keyword>
<accession>A0A927GU66</accession>
<comment type="caution">
    <text evidence="3">The sequence shown here is derived from an EMBL/GenBank/DDBJ whole genome shotgun (WGS) entry which is preliminary data.</text>
</comment>
<feature type="signal peptide" evidence="1">
    <location>
        <begin position="1"/>
        <end position="28"/>
    </location>
</feature>
<feature type="chain" id="PRO_5038445833" evidence="1">
    <location>
        <begin position="29"/>
        <end position="3148"/>
    </location>
</feature>
<dbReference type="EMBL" id="JACXIZ010000036">
    <property type="protein sequence ID" value="MBD2847397.1"/>
    <property type="molecule type" value="Genomic_DNA"/>
</dbReference>
<proteinExistence type="predicted"/>
<gene>
    <name evidence="3" type="ORF">IDH44_19520</name>
</gene>
<dbReference type="PROSITE" id="PS51272">
    <property type="entry name" value="SLH"/>
    <property type="match status" value="2"/>
</dbReference>
<name>A0A927GU66_9BACL</name>
<dbReference type="PANTHER" id="PTHR43308">
    <property type="entry name" value="OUTER MEMBRANE PROTEIN ALPHA-RELATED"/>
    <property type="match status" value="1"/>
</dbReference>
<reference evidence="3" key="1">
    <citation type="submission" date="2020-09" db="EMBL/GenBank/DDBJ databases">
        <title>A novel bacterium of genus Paenibacillus, isolated from South China Sea.</title>
        <authorList>
            <person name="Huang H."/>
            <person name="Mo K."/>
            <person name="Hu Y."/>
        </authorList>
    </citation>
    <scope>NUCLEOTIDE SEQUENCE</scope>
    <source>
        <strain evidence="3">IB182496</strain>
    </source>
</reference>
<evidence type="ECO:0000256" key="1">
    <source>
        <dbReference type="SAM" id="SignalP"/>
    </source>
</evidence>